<dbReference type="Proteomes" id="UP000750711">
    <property type="component" value="Unassembled WGS sequence"/>
</dbReference>
<dbReference type="Gene3D" id="2.30.30.190">
    <property type="entry name" value="CAP Gly-rich-like domain"/>
    <property type="match status" value="1"/>
</dbReference>
<evidence type="ECO:0000256" key="3">
    <source>
        <dbReference type="ARBA" id="ARBA00004544"/>
    </source>
</evidence>
<evidence type="ECO:0000256" key="7">
    <source>
        <dbReference type="ARBA" id="ARBA00022701"/>
    </source>
</evidence>
<keyword evidence="8" id="KW-0498">Mitosis</keyword>
<evidence type="ECO:0000256" key="9">
    <source>
        <dbReference type="ARBA" id="ARBA00023017"/>
    </source>
</evidence>
<evidence type="ECO:0000256" key="13">
    <source>
        <dbReference type="SAM" id="Coils"/>
    </source>
</evidence>
<feature type="compositionally biased region" description="Polar residues" evidence="14">
    <location>
        <begin position="145"/>
        <end position="171"/>
    </location>
</feature>
<feature type="coiled-coil region" evidence="13">
    <location>
        <begin position="1039"/>
        <end position="1187"/>
    </location>
</feature>
<dbReference type="InterPro" id="IPR022157">
    <property type="entry name" value="Dynactin"/>
</dbReference>
<keyword evidence="12" id="KW-0131">Cell cycle</keyword>
<name>A0A9P8LDC4_9PEZI</name>
<dbReference type="GO" id="GO:0030286">
    <property type="term" value="C:dynein complex"/>
    <property type="evidence" value="ECO:0007669"/>
    <property type="project" value="UniProtKB-KW"/>
</dbReference>
<keyword evidence="7" id="KW-0493">Microtubule</keyword>
<feature type="region of interest" description="Disordered" evidence="14">
    <location>
        <begin position="80"/>
        <end position="333"/>
    </location>
</feature>
<dbReference type="Pfam" id="PF01302">
    <property type="entry name" value="CAP_GLY"/>
    <property type="match status" value="1"/>
</dbReference>
<feature type="domain" description="CAP-Gly" evidence="15">
    <location>
        <begin position="28"/>
        <end position="70"/>
    </location>
</feature>
<dbReference type="GO" id="GO:0005819">
    <property type="term" value="C:spindle"/>
    <property type="evidence" value="ECO:0007669"/>
    <property type="project" value="UniProtKB-SubCell"/>
</dbReference>
<protein>
    <recommendedName>
        <fullName evidence="15">CAP-Gly domain-containing protein</fullName>
    </recommendedName>
</protein>
<evidence type="ECO:0000256" key="12">
    <source>
        <dbReference type="ARBA" id="ARBA00023306"/>
    </source>
</evidence>
<dbReference type="SMART" id="SM01052">
    <property type="entry name" value="CAP_GLY"/>
    <property type="match status" value="1"/>
</dbReference>
<dbReference type="InterPro" id="IPR036859">
    <property type="entry name" value="CAP-Gly_dom_sf"/>
</dbReference>
<evidence type="ECO:0000256" key="10">
    <source>
        <dbReference type="ARBA" id="ARBA00023054"/>
    </source>
</evidence>
<keyword evidence="17" id="KW-1185">Reference proteome</keyword>
<feature type="compositionally biased region" description="Low complexity" evidence="14">
    <location>
        <begin position="172"/>
        <end position="184"/>
    </location>
</feature>
<dbReference type="GO" id="GO:0000743">
    <property type="term" value="P:nuclear migration involved in conjugation with cellular fusion"/>
    <property type="evidence" value="ECO:0007669"/>
    <property type="project" value="TreeGrafter"/>
</dbReference>
<evidence type="ECO:0000256" key="2">
    <source>
        <dbReference type="ARBA" id="ARBA00004186"/>
    </source>
</evidence>
<keyword evidence="6" id="KW-0132">Cell division</keyword>
<dbReference type="GO" id="GO:0005816">
    <property type="term" value="C:spindle pole body"/>
    <property type="evidence" value="ECO:0007669"/>
    <property type="project" value="TreeGrafter"/>
</dbReference>
<reference evidence="16" key="1">
    <citation type="submission" date="2021-03" db="EMBL/GenBank/DDBJ databases">
        <title>Comparative genomics and phylogenomic investigation of the class Geoglossomycetes provide insights into ecological specialization and systematics.</title>
        <authorList>
            <person name="Melie T."/>
            <person name="Pirro S."/>
            <person name="Miller A.N."/>
            <person name="Quandt A."/>
        </authorList>
    </citation>
    <scope>NUCLEOTIDE SEQUENCE</scope>
    <source>
        <strain evidence="16">CAQ_001_2017</strain>
    </source>
</reference>
<organism evidence="16 17">
    <name type="scientific">Trichoglossum hirsutum</name>
    <dbReference type="NCBI Taxonomy" id="265104"/>
    <lineage>
        <taxon>Eukaryota</taxon>
        <taxon>Fungi</taxon>
        <taxon>Dikarya</taxon>
        <taxon>Ascomycota</taxon>
        <taxon>Pezizomycotina</taxon>
        <taxon>Geoglossomycetes</taxon>
        <taxon>Geoglossales</taxon>
        <taxon>Geoglossaceae</taxon>
        <taxon>Trichoglossum</taxon>
    </lineage>
</organism>
<dbReference type="Pfam" id="PF12455">
    <property type="entry name" value="Dynactin"/>
    <property type="match status" value="1"/>
</dbReference>
<evidence type="ECO:0000256" key="14">
    <source>
        <dbReference type="SAM" id="MobiDB-lite"/>
    </source>
</evidence>
<comment type="similarity">
    <text evidence="4">Belongs to the dynactin 150 kDa subunit family.</text>
</comment>
<dbReference type="GO" id="GO:0005874">
    <property type="term" value="C:microtubule"/>
    <property type="evidence" value="ECO:0007669"/>
    <property type="project" value="UniProtKB-KW"/>
</dbReference>
<dbReference type="GO" id="GO:0005814">
    <property type="term" value="C:centriole"/>
    <property type="evidence" value="ECO:0007669"/>
    <property type="project" value="UniProtKB-SubCell"/>
</dbReference>
<dbReference type="PANTHER" id="PTHR18916:SF6">
    <property type="entry name" value="DYNACTIN SUBUNIT 1"/>
    <property type="match status" value="1"/>
</dbReference>
<dbReference type="PROSITE" id="PS00845">
    <property type="entry name" value="CAP_GLY_1"/>
    <property type="match status" value="1"/>
</dbReference>
<evidence type="ECO:0000313" key="16">
    <source>
        <dbReference type="EMBL" id="KAH0562008.1"/>
    </source>
</evidence>
<dbReference type="SUPFAM" id="SSF74924">
    <property type="entry name" value="Cap-Gly domain"/>
    <property type="match status" value="1"/>
</dbReference>
<evidence type="ECO:0000256" key="1">
    <source>
        <dbReference type="ARBA" id="ARBA00004114"/>
    </source>
</evidence>
<evidence type="ECO:0000256" key="4">
    <source>
        <dbReference type="ARBA" id="ARBA00011010"/>
    </source>
</evidence>
<comment type="subcellular location">
    <subcellularLocation>
        <location evidence="3">Cytoplasm</location>
        <location evidence="3">Cell cortex</location>
    </subcellularLocation>
    <subcellularLocation>
        <location evidence="1">Cytoplasm</location>
        <location evidence="1">Cytoskeleton</location>
        <location evidence="1">Microtubule organizing center</location>
        <location evidence="1">Centrosome</location>
        <location evidence="1">Centriole</location>
    </subcellularLocation>
    <subcellularLocation>
        <location evidence="2">Cytoplasm</location>
        <location evidence="2">Cytoskeleton</location>
        <location evidence="2">Spindle</location>
    </subcellularLocation>
</comment>
<evidence type="ECO:0000256" key="11">
    <source>
        <dbReference type="ARBA" id="ARBA00023212"/>
    </source>
</evidence>
<comment type="caution">
    <text evidence="16">The sequence shown here is derived from an EMBL/GenBank/DDBJ whole genome shotgun (WGS) entry which is preliminary data.</text>
</comment>
<evidence type="ECO:0000256" key="6">
    <source>
        <dbReference type="ARBA" id="ARBA00022618"/>
    </source>
</evidence>
<evidence type="ECO:0000259" key="15">
    <source>
        <dbReference type="PROSITE" id="PS50245"/>
    </source>
</evidence>
<dbReference type="PROSITE" id="PS50245">
    <property type="entry name" value="CAP_GLY_2"/>
    <property type="match status" value="1"/>
</dbReference>
<evidence type="ECO:0000256" key="8">
    <source>
        <dbReference type="ARBA" id="ARBA00022776"/>
    </source>
</evidence>
<evidence type="ECO:0000313" key="17">
    <source>
        <dbReference type="Proteomes" id="UP000750711"/>
    </source>
</evidence>
<keyword evidence="5" id="KW-0963">Cytoplasm</keyword>
<keyword evidence="9" id="KW-0243">Dynein</keyword>
<gene>
    <name evidence="16" type="ORF">GP486_003290</name>
</gene>
<dbReference type="GO" id="GO:0051286">
    <property type="term" value="C:cell tip"/>
    <property type="evidence" value="ECO:0007669"/>
    <property type="project" value="TreeGrafter"/>
</dbReference>
<dbReference type="InterPro" id="IPR000938">
    <property type="entry name" value="CAP-Gly_domain"/>
</dbReference>
<feature type="compositionally biased region" description="Low complexity" evidence="14">
    <location>
        <begin position="296"/>
        <end position="317"/>
    </location>
</feature>
<evidence type="ECO:0000256" key="5">
    <source>
        <dbReference type="ARBA" id="ARBA00022490"/>
    </source>
</evidence>
<dbReference type="PANTHER" id="PTHR18916">
    <property type="entry name" value="DYNACTIN 1-RELATED MICROTUBULE-BINDING"/>
    <property type="match status" value="1"/>
</dbReference>
<keyword evidence="11" id="KW-0206">Cytoskeleton</keyword>
<dbReference type="EMBL" id="JAGHQM010000430">
    <property type="protein sequence ID" value="KAH0562008.1"/>
    <property type="molecule type" value="Genomic_DNA"/>
</dbReference>
<accession>A0A9P8LDC4</accession>
<keyword evidence="10 13" id="KW-0175">Coiled coil</keyword>
<feature type="compositionally biased region" description="Polar residues" evidence="14">
    <location>
        <begin position="122"/>
        <end position="133"/>
    </location>
</feature>
<sequence length="1356" mass="151207">MADTLSSFQVGQTVELNDGRIGTIRYLGQPHFAAGDWIGVELESPTGKNDGSVQGERYFDCEHGKGMFVRPTVVRVVEQPRSSRTNGVGAAQVEPLRRLSRAHGGASLGRRESLVDMAGKRQSVNAASPTPSSRAVAGSRLLRSPTKSPTKQLGSAGTSGASTPRTATPSVTRAPPTAAAKPRAGIANRSSMGPPPPVGASVRVSRQSISGPAGGPAKASGVTTPNVAREAGSRLSLKLAQSSAGKRLSSVGEGSQGGSGRSSPDGKKLIKPKSPPASNTPDFLARKVISPALSRASAASGPMNPPGSSSSRGRASPTVTQRTGATAANREVEDLKTKLRVMEKKRMEDRDKLKALERIQGERDKYEGIIQKLQTKYQPQQQEIADLRKQIKEAEAKIEEFETQQTEHEITVEMATLDREMAEENAEVLRTELEALKQKTEELQLECEVLREENDELGQGMSPEEKTSQGWLQMEKQNERLREALMRLRDMTQQQEGELRDHVKSLEEDLQELSGVKEQYEAAKQKLAQSETNIEDLRQQLDTAESAEEMLEELTQRNLSMSEQIEELNATVEDLESLKELNDELEINHVETEKQMQEELDFKDLLLGEQARKVTQLEETMEDYEYTVARFRELVTNLQSDLEDMRASQQLTETEAEELTNRSRAMMDLNMKLQLSASKAQVKTIDLELRRLEAQEAAEHLAIVQLFLPEAFYTERDSILALLRFKRVGFKSNLLHGFVKERVNSQAPLGHEDDVLAACDVLDKLVWVTAMCDRFVNCINGCTVQQFAKFEGALYELEPVERALNGWVDGLRRDELNEKQCAAELHRTMALMSHLAEIHISENLEGYANDVQMRVFLMQSYLESTASTISQTRAMVQTKLPVTDDYDGISQYFVKKTDGIISHSRSAKVIVGKILKSLDDLKSRSLSLMPDTLSTFEQCENAAREVAFYSRRLGENLFKLLSEEGRTDQFTYDEILENMGSTTEAVLGAGENDAFAAFNSRLRSLTNILLELGSLASDLEMTVEFERSLAPWVTRAHELKSTKVVSVDAEEEIRRLKDDVHERATQIKLRDKVIEESAVKIELLESRMRDATKKGDYINELEKAIEQNRIREKDLSEAIDAQVREIQTLESELDRWKKTANDKQVLGAAGSGDQEGAERAVATAREMDTLKREIDSLQGAVRYLREDNRRIRVAEGKITQSWLFEPLTSPKTQRQQQEQLVAAEGHDLLAELLNLTSNAKIYDLNKLPKNRLAWRPAKSTPRFHVSKQTEDYEAWTSWRDSVIRRGSALREFCDPTLPPKGTRPAMAAKVDVRIPSLYRPGGYVPGADAKSGIPAEVRIVNPGDFETFRESMGGFT</sequence>
<proteinExistence type="inferred from homology"/>
<dbReference type="GO" id="GO:0000132">
    <property type="term" value="P:establishment of mitotic spindle orientation"/>
    <property type="evidence" value="ECO:0007669"/>
    <property type="project" value="TreeGrafter"/>
</dbReference>
<dbReference type="GO" id="GO:0051301">
    <property type="term" value="P:cell division"/>
    <property type="evidence" value="ECO:0007669"/>
    <property type="project" value="UniProtKB-KW"/>
</dbReference>